<reference evidence="2 3" key="1">
    <citation type="submission" date="2020-10" db="EMBL/GenBank/DDBJ databases">
        <title>Complete genome sequence of Corynebacterium jeddahense DSM 45997, type strain of Corynebacterium jeddahense.</title>
        <authorList>
            <person name="Busche T."/>
            <person name="Kalinowski J."/>
            <person name="Ruckert C."/>
        </authorList>
    </citation>
    <scope>NUCLEOTIDE SEQUENCE [LARGE SCALE GENOMIC DNA]</scope>
    <source>
        <strain evidence="2 3">DSM 45997</strain>
    </source>
</reference>
<evidence type="ECO:0000313" key="3">
    <source>
        <dbReference type="Proteomes" id="UP001218071"/>
    </source>
</evidence>
<accession>A0ABY7UGK5</accession>
<keyword evidence="3" id="KW-1185">Reference proteome</keyword>
<gene>
    <name evidence="2" type="ORF">CJEDD_00960</name>
</gene>
<dbReference type="Proteomes" id="UP001218071">
    <property type="component" value="Chromosome"/>
</dbReference>
<protein>
    <recommendedName>
        <fullName evidence="1">HNH nuclease domain-containing protein</fullName>
    </recommendedName>
</protein>
<organism evidence="2 3">
    <name type="scientific">Corynebacterium jeddahense</name>
    <dbReference type="NCBI Taxonomy" id="1414719"/>
    <lineage>
        <taxon>Bacteria</taxon>
        <taxon>Bacillati</taxon>
        <taxon>Actinomycetota</taxon>
        <taxon>Actinomycetes</taxon>
        <taxon>Mycobacteriales</taxon>
        <taxon>Corynebacteriaceae</taxon>
        <taxon>Corynebacterium</taxon>
    </lineage>
</organism>
<proteinExistence type="predicted"/>
<dbReference type="EMBL" id="CP063194">
    <property type="protein sequence ID" value="WCZ37820.1"/>
    <property type="molecule type" value="Genomic_DNA"/>
</dbReference>
<dbReference type="CDD" id="cd00085">
    <property type="entry name" value="HNHc"/>
    <property type="match status" value="1"/>
</dbReference>
<name>A0ABY7UGK5_9CORY</name>
<sequence>MNFTDFASAGVEVLAGFSRDAALAAGLSTTRVRDLGRVWEAYYGPTKFTRKQADALVFAAGMPLDQLVLIEKKLRVVADAAERWRIRLDLVRHRGSYRALSKRITRLVKVPVRAPQPACRFTQSVAGMRTMIWTYNERDIADLEHLLRTMAESDIPGAADLAHALRALLHDGAAVPHAAPRPIVLVPIPDYLRITSGTGDDITLTLTDGTTMSGAEFLQQEYGATLEVAAFHPQAGAVNLYRTSRLANTKQRTLSKLVSPACAFPDCRHSAATTQTHHMRAWKHGGMTNMNNLVQLCPHHNGANDDDRERAWRGHIDTRGGRIYWIAPNGAEVPMTTPGAMELLFD</sequence>
<dbReference type="InterPro" id="IPR003615">
    <property type="entry name" value="HNH_nuc"/>
</dbReference>
<feature type="domain" description="HNH nuclease" evidence="1">
    <location>
        <begin position="250"/>
        <end position="302"/>
    </location>
</feature>
<dbReference type="SMART" id="SM00507">
    <property type="entry name" value="HNHc"/>
    <property type="match status" value="1"/>
</dbReference>
<evidence type="ECO:0000259" key="1">
    <source>
        <dbReference type="SMART" id="SM00507"/>
    </source>
</evidence>
<dbReference type="Gene3D" id="1.10.30.50">
    <property type="match status" value="1"/>
</dbReference>
<evidence type="ECO:0000313" key="2">
    <source>
        <dbReference type="EMBL" id="WCZ37820.1"/>
    </source>
</evidence>
<dbReference type="RefSeq" id="WP_042405940.1">
    <property type="nucleotide sequence ID" value="NZ_CBYN010000024.1"/>
</dbReference>